<keyword evidence="1" id="KW-0472">Membrane</keyword>
<evidence type="ECO:0000313" key="2">
    <source>
        <dbReference type="EMBL" id="KZT75024.1"/>
    </source>
</evidence>
<feature type="transmembrane region" description="Helical" evidence="1">
    <location>
        <begin position="83"/>
        <end position="104"/>
    </location>
</feature>
<feature type="transmembrane region" description="Helical" evidence="1">
    <location>
        <begin position="12"/>
        <end position="32"/>
    </location>
</feature>
<evidence type="ECO:0000256" key="1">
    <source>
        <dbReference type="SAM" id="Phobius"/>
    </source>
</evidence>
<reference evidence="2 3" key="1">
    <citation type="journal article" date="2016" name="Mol. Biol. Evol.">
        <title>Comparative Genomics of Early-Diverging Mushroom-Forming Fungi Provides Insights into the Origins of Lignocellulose Decay Capabilities.</title>
        <authorList>
            <person name="Nagy L.G."/>
            <person name="Riley R."/>
            <person name="Tritt A."/>
            <person name="Adam C."/>
            <person name="Daum C."/>
            <person name="Floudas D."/>
            <person name="Sun H."/>
            <person name="Yadav J.S."/>
            <person name="Pangilinan J."/>
            <person name="Larsson K.H."/>
            <person name="Matsuura K."/>
            <person name="Barry K."/>
            <person name="Labutti K."/>
            <person name="Kuo R."/>
            <person name="Ohm R.A."/>
            <person name="Bhattacharya S.S."/>
            <person name="Shirouzu T."/>
            <person name="Yoshinaga Y."/>
            <person name="Martin F.M."/>
            <person name="Grigoriev I.V."/>
            <person name="Hibbett D.S."/>
        </authorList>
    </citation>
    <scope>NUCLEOTIDE SEQUENCE [LARGE SCALE GENOMIC DNA]</scope>
    <source>
        <strain evidence="2 3">L-15889</strain>
    </source>
</reference>
<name>A0A165UJZ6_9APHY</name>
<accession>A0A165UJZ6</accession>
<dbReference type="STRING" id="1314783.A0A165UJZ6"/>
<keyword evidence="1" id="KW-1133">Transmembrane helix</keyword>
<dbReference type="AlphaFoldDB" id="A0A165UJZ6"/>
<dbReference type="OrthoDB" id="3046318at2759"/>
<sequence length="312" mass="34937">MSGSCLRQLTPIYFALHIIGGYILLPLLVVTFLVSKRIKRHPTVVNFCLTWIIYSVSYSFLLYGGQKRNLCIAQLSMTYGSDAMVAAANLVLAIQVWSTFYLPWPLLRISQYCRPVKLSLMLAPPYIIFLTFSILGLHEAVAHSDSLNVDNGMYCAMSLQTFSRFTLPVVCSMFLLGASVFEVAVVFRRYSTWRTAKRACPDAYIKPLSLSPCLRAGIFLVYSWATLGACLFLLSAFESTNVYPYLVQATLPLVAFIVFGMQEDIAFVWFPCFRRRPPSSATTSSTGVCSRTFQNELENVDTATLESMASRV</sequence>
<keyword evidence="3" id="KW-1185">Reference proteome</keyword>
<dbReference type="EMBL" id="KV429032">
    <property type="protein sequence ID" value="KZT75024.1"/>
    <property type="molecule type" value="Genomic_DNA"/>
</dbReference>
<keyword evidence="1" id="KW-0812">Transmembrane</keyword>
<dbReference type="Proteomes" id="UP000076727">
    <property type="component" value="Unassembled WGS sequence"/>
</dbReference>
<evidence type="ECO:0008006" key="4">
    <source>
        <dbReference type="Google" id="ProtNLM"/>
    </source>
</evidence>
<protein>
    <recommendedName>
        <fullName evidence="4">G-protein coupled receptors family 1 profile domain-containing protein</fullName>
    </recommendedName>
</protein>
<organism evidence="2 3">
    <name type="scientific">Daedalea quercina L-15889</name>
    <dbReference type="NCBI Taxonomy" id="1314783"/>
    <lineage>
        <taxon>Eukaryota</taxon>
        <taxon>Fungi</taxon>
        <taxon>Dikarya</taxon>
        <taxon>Basidiomycota</taxon>
        <taxon>Agaricomycotina</taxon>
        <taxon>Agaricomycetes</taxon>
        <taxon>Polyporales</taxon>
        <taxon>Fomitopsis</taxon>
    </lineage>
</organism>
<feature type="transmembrane region" description="Helical" evidence="1">
    <location>
        <begin position="249"/>
        <end position="270"/>
    </location>
</feature>
<gene>
    <name evidence="2" type="ORF">DAEQUDRAFT_720233</name>
</gene>
<proteinExistence type="predicted"/>
<feature type="transmembrane region" description="Helical" evidence="1">
    <location>
        <begin position="167"/>
        <end position="187"/>
    </location>
</feature>
<evidence type="ECO:0000313" key="3">
    <source>
        <dbReference type="Proteomes" id="UP000076727"/>
    </source>
</evidence>
<feature type="transmembrane region" description="Helical" evidence="1">
    <location>
        <begin position="44"/>
        <end position="63"/>
    </location>
</feature>
<feature type="transmembrane region" description="Helical" evidence="1">
    <location>
        <begin position="116"/>
        <end position="137"/>
    </location>
</feature>
<feature type="transmembrane region" description="Helical" evidence="1">
    <location>
        <begin position="216"/>
        <end position="237"/>
    </location>
</feature>